<sequence>MMTNRLRSVLMSIISETQSAFLPGRIISDNILVAHEVLHYMNRNNKSKHASMAVKLDMSKAYDRVEWYFLEAIMLKLGFCRRWVDWTMCLVSTISYSFLINGALRGYVQPTRGIHQGDPLSSYFFLLCVERLTCMLLRAEERKALNGIKIARNCLSISHILFADDTVIFCRANVEEGAELMCILGEYELASSQKLI</sequence>
<gene>
    <name evidence="2" type="ORF">LIER_32075</name>
</gene>
<evidence type="ECO:0000313" key="2">
    <source>
        <dbReference type="EMBL" id="GAA0184787.1"/>
    </source>
</evidence>
<comment type="caution">
    <text evidence="2">The sequence shown here is derived from an EMBL/GenBank/DDBJ whole genome shotgun (WGS) entry which is preliminary data.</text>
</comment>
<organism evidence="2 3">
    <name type="scientific">Lithospermum erythrorhizon</name>
    <name type="common">Purple gromwell</name>
    <name type="synonym">Lithospermum officinale var. erythrorhizon</name>
    <dbReference type="NCBI Taxonomy" id="34254"/>
    <lineage>
        <taxon>Eukaryota</taxon>
        <taxon>Viridiplantae</taxon>
        <taxon>Streptophyta</taxon>
        <taxon>Embryophyta</taxon>
        <taxon>Tracheophyta</taxon>
        <taxon>Spermatophyta</taxon>
        <taxon>Magnoliopsida</taxon>
        <taxon>eudicotyledons</taxon>
        <taxon>Gunneridae</taxon>
        <taxon>Pentapetalae</taxon>
        <taxon>asterids</taxon>
        <taxon>lamiids</taxon>
        <taxon>Boraginales</taxon>
        <taxon>Boraginaceae</taxon>
        <taxon>Boraginoideae</taxon>
        <taxon>Lithospermeae</taxon>
        <taxon>Lithospermum</taxon>
    </lineage>
</organism>
<dbReference type="InterPro" id="IPR000477">
    <property type="entry name" value="RT_dom"/>
</dbReference>
<evidence type="ECO:0000313" key="3">
    <source>
        <dbReference type="Proteomes" id="UP001454036"/>
    </source>
</evidence>
<reference evidence="2 3" key="1">
    <citation type="submission" date="2024-01" db="EMBL/GenBank/DDBJ databases">
        <title>The complete chloroplast genome sequence of Lithospermum erythrorhizon: insights into the phylogenetic relationship among Boraginaceae species and the maternal lineages of purple gromwells.</title>
        <authorList>
            <person name="Okada T."/>
            <person name="Watanabe K."/>
        </authorList>
    </citation>
    <scope>NUCLEOTIDE SEQUENCE [LARGE SCALE GENOMIC DNA]</scope>
</reference>
<dbReference type="EMBL" id="BAABME010012162">
    <property type="protein sequence ID" value="GAA0184787.1"/>
    <property type="molecule type" value="Genomic_DNA"/>
</dbReference>
<dbReference type="PANTHER" id="PTHR46890:SF48">
    <property type="entry name" value="RNA-DIRECTED DNA POLYMERASE"/>
    <property type="match status" value="1"/>
</dbReference>
<dbReference type="InterPro" id="IPR043502">
    <property type="entry name" value="DNA/RNA_pol_sf"/>
</dbReference>
<dbReference type="Pfam" id="PF00078">
    <property type="entry name" value="RVT_1"/>
    <property type="match status" value="1"/>
</dbReference>
<proteinExistence type="predicted"/>
<feature type="domain" description="Reverse transcriptase" evidence="1">
    <location>
        <begin position="2"/>
        <end position="175"/>
    </location>
</feature>
<dbReference type="SUPFAM" id="SSF56672">
    <property type="entry name" value="DNA/RNA polymerases"/>
    <property type="match status" value="1"/>
</dbReference>
<name>A0AAV3RWU1_LITER</name>
<evidence type="ECO:0000259" key="1">
    <source>
        <dbReference type="Pfam" id="PF00078"/>
    </source>
</evidence>
<keyword evidence="3" id="KW-1185">Reference proteome</keyword>
<dbReference type="PANTHER" id="PTHR46890">
    <property type="entry name" value="NON-LTR RETROLELEMENT REVERSE TRANSCRIPTASE-LIKE PROTEIN-RELATED"/>
    <property type="match status" value="1"/>
</dbReference>
<dbReference type="Proteomes" id="UP001454036">
    <property type="component" value="Unassembled WGS sequence"/>
</dbReference>
<dbReference type="InterPro" id="IPR052343">
    <property type="entry name" value="Retrotransposon-Effector_Assoc"/>
</dbReference>
<dbReference type="AlphaFoldDB" id="A0AAV3RWU1"/>
<dbReference type="CDD" id="cd01650">
    <property type="entry name" value="RT_nLTR_like"/>
    <property type="match status" value="1"/>
</dbReference>
<protein>
    <recommendedName>
        <fullName evidence="1">Reverse transcriptase domain-containing protein</fullName>
    </recommendedName>
</protein>
<accession>A0AAV3RWU1</accession>